<dbReference type="InterPro" id="IPR034333">
    <property type="entry name" value="GST_Zeta_N"/>
</dbReference>
<proteinExistence type="inferred from homology"/>
<evidence type="ECO:0000259" key="3">
    <source>
        <dbReference type="PROSITE" id="PS50405"/>
    </source>
</evidence>
<dbReference type="Pfam" id="PF02798">
    <property type="entry name" value="GST_N"/>
    <property type="match status" value="1"/>
</dbReference>
<dbReference type="Gene3D" id="1.20.1050.10">
    <property type="match status" value="1"/>
</dbReference>
<dbReference type="InterPro" id="IPR005955">
    <property type="entry name" value="GST_Zeta"/>
</dbReference>
<evidence type="ECO:0008006" key="7">
    <source>
        <dbReference type="Google" id="ProtNLM"/>
    </source>
</evidence>
<dbReference type="SUPFAM" id="SSF47616">
    <property type="entry name" value="GST C-terminal domain-like"/>
    <property type="match status" value="1"/>
</dbReference>
<evidence type="ECO:0000313" key="4">
    <source>
        <dbReference type="EMBL" id="EKX40843.1"/>
    </source>
</evidence>
<dbReference type="eggNOG" id="KOG0868">
    <property type="taxonomic scope" value="Eukaryota"/>
</dbReference>
<protein>
    <recommendedName>
        <fullName evidence="7">Maleylacetoacetate isomerase</fullName>
    </recommendedName>
</protein>
<dbReference type="GO" id="GO:0005737">
    <property type="term" value="C:cytoplasm"/>
    <property type="evidence" value="ECO:0007669"/>
    <property type="project" value="InterPro"/>
</dbReference>
<dbReference type="PANTHER" id="PTHR42673">
    <property type="entry name" value="MALEYLACETOACETATE ISOMERASE"/>
    <property type="match status" value="1"/>
</dbReference>
<dbReference type="InterPro" id="IPR036249">
    <property type="entry name" value="Thioredoxin-like_sf"/>
</dbReference>
<keyword evidence="6" id="KW-1185">Reference proteome</keyword>
<reference evidence="5" key="3">
    <citation type="submission" date="2015-06" db="UniProtKB">
        <authorList>
            <consortium name="EnsemblProtists"/>
        </authorList>
    </citation>
    <scope>IDENTIFICATION</scope>
</reference>
<dbReference type="InterPro" id="IPR004045">
    <property type="entry name" value="Glutathione_S-Trfase_N"/>
</dbReference>
<evidence type="ECO:0000256" key="1">
    <source>
        <dbReference type="ARBA" id="ARBA00010007"/>
    </source>
</evidence>
<dbReference type="SUPFAM" id="SSF52833">
    <property type="entry name" value="Thioredoxin-like"/>
    <property type="match status" value="1"/>
</dbReference>
<evidence type="ECO:0000313" key="6">
    <source>
        <dbReference type="Proteomes" id="UP000011087"/>
    </source>
</evidence>
<reference evidence="4 6" key="1">
    <citation type="journal article" date="2012" name="Nature">
        <title>Algal genomes reveal evolutionary mosaicism and the fate of nucleomorphs.</title>
        <authorList>
            <consortium name="DOE Joint Genome Institute"/>
            <person name="Curtis B.A."/>
            <person name="Tanifuji G."/>
            <person name="Burki F."/>
            <person name="Gruber A."/>
            <person name="Irimia M."/>
            <person name="Maruyama S."/>
            <person name="Arias M.C."/>
            <person name="Ball S.G."/>
            <person name="Gile G.H."/>
            <person name="Hirakawa Y."/>
            <person name="Hopkins J.F."/>
            <person name="Kuo A."/>
            <person name="Rensing S.A."/>
            <person name="Schmutz J."/>
            <person name="Symeonidi A."/>
            <person name="Elias M."/>
            <person name="Eveleigh R.J."/>
            <person name="Herman E.K."/>
            <person name="Klute M.J."/>
            <person name="Nakayama T."/>
            <person name="Obornik M."/>
            <person name="Reyes-Prieto A."/>
            <person name="Armbrust E.V."/>
            <person name="Aves S.J."/>
            <person name="Beiko R.G."/>
            <person name="Coutinho P."/>
            <person name="Dacks J.B."/>
            <person name="Durnford D.G."/>
            <person name="Fast N.M."/>
            <person name="Green B.R."/>
            <person name="Grisdale C.J."/>
            <person name="Hempel F."/>
            <person name="Henrissat B."/>
            <person name="Hoppner M.P."/>
            <person name="Ishida K."/>
            <person name="Kim E."/>
            <person name="Koreny L."/>
            <person name="Kroth P.G."/>
            <person name="Liu Y."/>
            <person name="Malik S.B."/>
            <person name="Maier U.G."/>
            <person name="McRose D."/>
            <person name="Mock T."/>
            <person name="Neilson J.A."/>
            <person name="Onodera N.T."/>
            <person name="Poole A.M."/>
            <person name="Pritham E.J."/>
            <person name="Richards T.A."/>
            <person name="Rocap G."/>
            <person name="Roy S.W."/>
            <person name="Sarai C."/>
            <person name="Schaack S."/>
            <person name="Shirato S."/>
            <person name="Slamovits C.H."/>
            <person name="Spencer D.F."/>
            <person name="Suzuki S."/>
            <person name="Worden A.Z."/>
            <person name="Zauner S."/>
            <person name="Barry K."/>
            <person name="Bell C."/>
            <person name="Bharti A.K."/>
            <person name="Crow J.A."/>
            <person name="Grimwood J."/>
            <person name="Kramer R."/>
            <person name="Lindquist E."/>
            <person name="Lucas S."/>
            <person name="Salamov A."/>
            <person name="McFadden G.I."/>
            <person name="Lane C.E."/>
            <person name="Keeling P.J."/>
            <person name="Gray M.W."/>
            <person name="Grigoriev I.V."/>
            <person name="Archibald J.M."/>
        </authorList>
    </citation>
    <scope>NUCLEOTIDE SEQUENCE</scope>
    <source>
        <strain evidence="4 6">CCMP2712</strain>
    </source>
</reference>
<feature type="domain" description="GST C-terminal" evidence="3">
    <location>
        <begin position="101"/>
        <end position="236"/>
    </location>
</feature>
<dbReference type="SFLD" id="SFLDS00019">
    <property type="entry name" value="Glutathione_Transferase_(cytos"/>
    <property type="match status" value="1"/>
</dbReference>
<dbReference type="InterPro" id="IPR036282">
    <property type="entry name" value="Glutathione-S-Trfase_C_sf"/>
</dbReference>
<dbReference type="Gene3D" id="3.40.30.10">
    <property type="entry name" value="Glutaredoxin"/>
    <property type="match status" value="1"/>
</dbReference>
<dbReference type="GO" id="GO:0006559">
    <property type="term" value="P:L-phenylalanine catabolic process"/>
    <property type="evidence" value="ECO:0007669"/>
    <property type="project" value="TreeGrafter"/>
</dbReference>
<dbReference type="GO" id="GO:0004364">
    <property type="term" value="F:glutathione transferase activity"/>
    <property type="evidence" value="ECO:0007669"/>
    <property type="project" value="TreeGrafter"/>
</dbReference>
<organism evidence="4">
    <name type="scientific">Guillardia theta (strain CCMP2712)</name>
    <name type="common">Cryptophyte</name>
    <dbReference type="NCBI Taxonomy" id="905079"/>
    <lineage>
        <taxon>Eukaryota</taxon>
        <taxon>Cryptophyceae</taxon>
        <taxon>Pyrenomonadales</taxon>
        <taxon>Geminigeraceae</taxon>
        <taxon>Guillardia</taxon>
    </lineage>
</organism>
<dbReference type="EnsemblProtists" id="EKX40843">
    <property type="protein sequence ID" value="EKX40843"/>
    <property type="gene ID" value="GUITHDRAFT_154023"/>
</dbReference>
<dbReference type="GO" id="GO:0016034">
    <property type="term" value="F:maleylacetoacetate isomerase activity"/>
    <property type="evidence" value="ECO:0007669"/>
    <property type="project" value="TreeGrafter"/>
</dbReference>
<dbReference type="AlphaFoldDB" id="L1IX60"/>
<dbReference type="KEGG" id="gtt:GUITHDRAFT_154023"/>
<dbReference type="PANTHER" id="PTHR42673:SF4">
    <property type="entry name" value="MALEYLACETOACETATE ISOMERASE"/>
    <property type="match status" value="1"/>
</dbReference>
<evidence type="ECO:0000313" key="5">
    <source>
        <dbReference type="EnsemblProtists" id="EKX40843"/>
    </source>
</evidence>
<gene>
    <name evidence="4" type="ORF">GUITHDRAFT_154023</name>
</gene>
<dbReference type="InterPro" id="IPR010987">
    <property type="entry name" value="Glutathione-S-Trfase_C-like"/>
</dbReference>
<feature type="domain" description="GST N-terminal" evidence="2">
    <location>
        <begin position="7"/>
        <end position="94"/>
    </location>
</feature>
<comment type="similarity">
    <text evidence="1">Belongs to the GST superfamily. Zeta family.</text>
</comment>
<dbReference type="GO" id="GO:0006749">
    <property type="term" value="P:glutathione metabolic process"/>
    <property type="evidence" value="ECO:0007669"/>
    <property type="project" value="TreeGrafter"/>
</dbReference>
<dbReference type="EMBL" id="JH993028">
    <property type="protein sequence ID" value="EKX40843.1"/>
    <property type="molecule type" value="Genomic_DNA"/>
</dbReference>
<accession>L1IX60</accession>
<dbReference type="InterPro" id="IPR040079">
    <property type="entry name" value="Glutathione_S-Trfase"/>
</dbReference>
<dbReference type="SFLD" id="SFLDG00358">
    <property type="entry name" value="Main_(cytGST)"/>
    <property type="match status" value="1"/>
</dbReference>
<name>L1IX60_GUITC</name>
<dbReference type="Proteomes" id="UP000011087">
    <property type="component" value="Unassembled WGS sequence"/>
</dbReference>
<dbReference type="PROSITE" id="PS50405">
    <property type="entry name" value="GST_CTER"/>
    <property type="match status" value="1"/>
</dbReference>
<sequence>MGARRFHTWKLYGYWRSSCTWRVRIALAAKGIKYEYVPIDISKGDQHDSEHENRNRMRQVPTLEVYDEEAKTKRLLSQSLAIIEFLEETFPNSGCSMLPKDPIERMRVRQISEIINSGIQPLQNLSVLKAISSNGQMDSKDWAHKAISKGLEAVEVLALQILEELKEDRGNDSVYLAGTREPTMADACLIPQLYNARRYDVDLATTCPHLLEVEKRCNKLEWIASCHANLQSDAQV</sequence>
<dbReference type="NCBIfam" id="TIGR01262">
    <property type="entry name" value="maiA"/>
    <property type="match status" value="1"/>
</dbReference>
<dbReference type="GeneID" id="17297437"/>
<dbReference type="RefSeq" id="XP_005827823.1">
    <property type="nucleotide sequence ID" value="XM_005827766.1"/>
</dbReference>
<dbReference type="STRING" id="905079.L1IX60"/>
<dbReference type="PaxDb" id="55529-EKX40843"/>
<dbReference type="HOGENOM" id="CLU_011226_20_0_1"/>
<dbReference type="OMA" id="VYNAHRF"/>
<dbReference type="CDD" id="cd03042">
    <property type="entry name" value="GST_N_Zeta"/>
    <property type="match status" value="1"/>
</dbReference>
<dbReference type="OrthoDB" id="202840at2759"/>
<evidence type="ECO:0000259" key="2">
    <source>
        <dbReference type="PROSITE" id="PS50404"/>
    </source>
</evidence>
<dbReference type="PROSITE" id="PS50404">
    <property type="entry name" value="GST_NTER"/>
    <property type="match status" value="1"/>
</dbReference>
<reference evidence="6" key="2">
    <citation type="submission" date="2012-11" db="EMBL/GenBank/DDBJ databases">
        <authorList>
            <person name="Kuo A."/>
            <person name="Curtis B.A."/>
            <person name="Tanifuji G."/>
            <person name="Burki F."/>
            <person name="Gruber A."/>
            <person name="Irimia M."/>
            <person name="Maruyama S."/>
            <person name="Arias M.C."/>
            <person name="Ball S.G."/>
            <person name="Gile G.H."/>
            <person name="Hirakawa Y."/>
            <person name="Hopkins J.F."/>
            <person name="Rensing S.A."/>
            <person name="Schmutz J."/>
            <person name="Symeonidi A."/>
            <person name="Elias M."/>
            <person name="Eveleigh R.J."/>
            <person name="Herman E.K."/>
            <person name="Klute M.J."/>
            <person name="Nakayama T."/>
            <person name="Obornik M."/>
            <person name="Reyes-Prieto A."/>
            <person name="Armbrust E.V."/>
            <person name="Aves S.J."/>
            <person name="Beiko R.G."/>
            <person name="Coutinho P."/>
            <person name="Dacks J.B."/>
            <person name="Durnford D.G."/>
            <person name="Fast N.M."/>
            <person name="Green B.R."/>
            <person name="Grisdale C."/>
            <person name="Hempe F."/>
            <person name="Henrissat B."/>
            <person name="Hoppner M.P."/>
            <person name="Ishida K.-I."/>
            <person name="Kim E."/>
            <person name="Koreny L."/>
            <person name="Kroth P.G."/>
            <person name="Liu Y."/>
            <person name="Malik S.-B."/>
            <person name="Maier U.G."/>
            <person name="McRose D."/>
            <person name="Mock T."/>
            <person name="Neilson J.A."/>
            <person name="Onodera N.T."/>
            <person name="Poole A.M."/>
            <person name="Pritham E.J."/>
            <person name="Richards T.A."/>
            <person name="Rocap G."/>
            <person name="Roy S.W."/>
            <person name="Sarai C."/>
            <person name="Schaack S."/>
            <person name="Shirato S."/>
            <person name="Slamovits C.H."/>
            <person name="Spencer D.F."/>
            <person name="Suzuki S."/>
            <person name="Worden A.Z."/>
            <person name="Zauner S."/>
            <person name="Barry K."/>
            <person name="Bell C."/>
            <person name="Bharti A.K."/>
            <person name="Crow J.A."/>
            <person name="Grimwood J."/>
            <person name="Kramer R."/>
            <person name="Lindquist E."/>
            <person name="Lucas S."/>
            <person name="Salamov A."/>
            <person name="McFadden G.I."/>
            <person name="Lane C.E."/>
            <person name="Keeling P.J."/>
            <person name="Gray M.W."/>
            <person name="Grigoriev I.V."/>
            <person name="Archibald J.M."/>
        </authorList>
    </citation>
    <scope>NUCLEOTIDE SEQUENCE</scope>
    <source>
        <strain evidence="6">CCMP2712</strain>
    </source>
</reference>